<evidence type="ECO:0000256" key="1">
    <source>
        <dbReference type="SAM" id="MobiDB-lite"/>
    </source>
</evidence>
<dbReference type="OrthoDB" id="1306348at2759"/>
<name>A0A835CEV7_9FABA</name>
<dbReference type="Pfam" id="PF13966">
    <property type="entry name" value="zf-RVT"/>
    <property type="match status" value="1"/>
</dbReference>
<evidence type="ECO:0000313" key="4">
    <source>
        <dbReference type="Proteomes" id="UP000634136"/>
    </source>
</evidence>
<dbReference type="Pfam" id="PF13456">
    <property type="entry name" value="RVT_3"/>
    <property type="match status" value="1"/>
</dbReference>
<reference evidence="3" key="1">
    <citation type="submission" date="2020-09" db="EMBL/GenBank/DDBJ databases">
        <title>Genome-Enabled Discovery of Anthraquinone Biosynthesis in Senna tora.</title>
        <authorList>
            <person name="Kang S.-H."/>
            <person name="Pandey R.P."/>
            <person name="Lee C.-M."/>
            <person name="Sim J.-S."/>
            <person name="Jeong J.-T."/>
            <person name="Choi B.-S."/>
            <person name="Jung M."/>
            <person name="Ginzburg D."/>
            <person name="Zhao K."/>
            <person name="Won S.Y."/>
            <person name="Oh T.-J."/>
            <person name="Yu Y."/>
            <person name="Kim N.-H."/>
            <person name="Lee O.R."/>
            <person name="Lee T.-H."/>
            <person name="Bashyal P."/>
            <person name="Kim T.-S."/>
            <person name="Lee W.-H."/>
            <person name="Kawkins C."/>
            <person name="Kim C.-K."/>
            <person name="Kim J.S."/>
            <person name="Ahn B.O."/>
            <person name="Rhee S.Y."/>
            <person name="Sohng J.K."/>
        </authorList>
    </citation>
    <scope>NUCLEOTIDE SEQUENCE</scope>
    <source>
        <tissue evidence="3">Leaf</tissue>
    </source>
</reference>
<dbReference type="InterPro" id="IPR053151">
    <property type="entry name" value="RNase_H-like"/>
</dbReference>
<accession>A0A835CEV7</accession>
<dbReference type="Gene3D" id="3.60.10.10">
    <property type="entry name" value="Endonuclease/exonuclease/phosphatase"/>
    <property type="match status" value="1"/>
</dbReference>
<feature type="region of interest" description="Disordered" evidence="1">
    <location>
        <begin position="1"/>
        <end position="97"/>
    </location>
</feature>
<dbReference type="PROSITE" id="PS50879">
    <property type="entry name" value="RNASE_H_1"/>
    <property type="match status" value="1"/>
</dbReference>
<feature type="domain" description="RNase H type-1" evidence="2">
    <location>
        <begin position="1024"/>
        <end position="1157"/>
    </location>
</feature>
<dbReference type="PANTHER" id="PTHR47723">
    <property type="entry name" value="OS05G0353850 PROTEIN"/>
    <property type="match status" value="1"/>
</dbReference>
<dbReference type="PANTHER" id="PTHR47723:SF13">
    <property type="entry name" value="PUTATIVE-RELATED"/>
    <property type="match status" value="1"/>
</dbReference>
<comment type="caution">
    <text evidence="3">The sequence shown here is derived from an EMBL/GenBank/DDBJ whole genome shotgun (WGS) entry which is preliminary data.</text>
</comment>
<dbReference type="InterPro" id="IPR026960">
    <property type="entry name" value="RVT-Znf"/>
</dbReference>
<dbReference type="EMBL" id="JAAIUW010000003">
    <property type="protein sequence ID" value="KAF7838891.1"/>
    <property type="molecule type" value="Genomic_DNA"/>
</dbReference>
<proteinExistence type="predicted"/>
<dbReference type="InterPro" id="IPR012337">
    <property type="entry name" value="RNaseH-like_sf"/>
</dbReference>
<dbReference type="InterPro" id="IPR002156">
    <property type="entry name" value="RNaseH_domain"/>
</dbReference>
<dbReference type="CDD" id="cd06222">
    <property type="entry name" value="RNase_H_like"/>
    <property type="match status" value="1"/>
</dbReference>
<dbReference type="GO" id="GO:0003676">
    <property type="term" value="F:nucleic acid binding"/>
    <property type="evidence" value="ECO:0007669"/>
    <property type="project" value="InterPro"/>
</dbReference>
<evidence type="ECO:0000313" key="3">
    <source>
        <dbReference type="EMBL" id="KAF7838891.1"/>
    </source>
</evidence>
<sequence>MEENAAKQAAKEIVVGETVAEQGQAEQRPKVNKDGNAGAGEVATEMGEGGDDGKGKTEVFGPWMLANRVARRRVSNQRKGDQGSNQGNRKYGNDGQRKTIENQGMQSRFNALHEAENILNGYEIEVNNGHVGPSNLQVVNKEDERSKLKLGMEKLAHVGTHKPNPEQVKKNVSNNQVTKKPSVAINSKVMKKQGAKLSPMDPKWMMKAGKDQSASFNNPIFSHELPLSVISNGKEGSLGLHDMPVKDNGPNSLHRDTGHKPTCDEVMQDLPNNGLILGLTGVEDIGLNVQMLDASSSVASEPVHMDVSHDSSALCLVRDIKRRHKVDFLAILEPRQSGSSASNIIKQFGFQEYDRVDAVGFSGGICPQASTRRELWHHLNILSHSITELWSIAGDFNAFLYSFEKRGGSSNGSRPDVNFVDWIEEGGLMDIGYTGNEFTWSRGNVSIRLDRVIINDRWRHIFNEANVVHLPRYKSDHNPLWIRFNPLAGNGRKNDRPFRFLAPWVMHEDFGNLIRKSWREGVHWGSALHDFYGNIKEWNKKTFGNIFANKERILNQIQSIEQKIVSYPSVRLKHLQENLWQEYEKILDQEEVFWMQKSRCQWTVFGDRNTRFFHTATMVRRKRNKIEALMNNAGEWIYDSKILEKMSADYFHELYSEDGLSGGPKGSGGLGMRHLKHQNAAFMTKIGWGLVNQKDALWARVLRGKYHCGDDLIPQMKCPSNSSRLWKAVVRNWGHVSDGMEWRVGNGASINFWTDCWVPNCKRLCDIASIPIPSNRLSDKVSEYVTPSGDWDWNSFQFLIPEHARSRIAAIMPPSDGNGHDKLAWKFGKDGCFSVKTAYQNIAGMNEEVEDNFWRKVWLLRVPQRTKSFMWLCGHNKLLTNSERVKRCMTDSSTCTRCNRSSEDTLHALRDCPKVKSIWMRLVKPGHWPLFFSADLKNWLEVNMKRNFGSTELEWRTTFAITCWSLWRWRNEHVFGLNDGAHTDIFFTIIQRVRNCRSDFGSLLSNAKKKPDRVVKHIRWLPPEAGWVKVNVDGACSSKGRDHGHAACGGVVRDENGNYMVGFLKNLGSCSPIQAELWGVHSGLSTAWLHGFRRVIIEVDSMVVCGMMQGLLSDSHPCAALVRQIHGFLGKDWEVRVQHTYREGNHVADAMARAAYQSGKDLSFVTNPPVDVAAAMISDMSGSVSVRAVVAA</sequence>
<dbReference type="SUPFAM" id="SSF53098">
    <property type="entry name" value="Ribonuclease H-like"/>
    <property type="match status" value="1"/>
</dbReference>
<dbReference type="InterPro" id="IPR044730">
    <property type="entry name" value="RNase_H-like_dom_plant"/>
</dbReference>
<dbReference type="SUPFAM" id="SSF56219">
    <property type="entry name" value="DNase I-like"/>
    <property type="match status" value="1"/>
</dbReference>
<gene>
    <name evidence="3" type="ORF">G2W53_007373</name>
</gene>
<dbReference type="GO" id="GO:0004523">
    <property type="term" value="F:RNA-DNA hybrid ribonuclease activity"/>
    <property type="evidence" value="ECO:0007669"/>
    <property type="project" value="InterPro"/>
</dbReference>
<dbReference type="InterPro" id="IPR036397">
    <property type="entry name" value="RNaseH_sf"/>
</dbReference>
<organism evidence="3 4">
    <name type="scientific">Senna tora</name>
    <dbReference type="NCBI Taxonomy" id="362788"/>
    <lineage>
        <taxon>Eukaryota</taxon>
        <taxon>Viridiplantae</taxon>
        <taxon>Streptophyta</taxon>
        <taxon>Embryophyta</taxon>
        <taxon>Tracheophyta</taxon>
        <taxon>Spermatophyta</taxon>
        <taxon>Magnoliopsida</taxon>
        <taxon>eudicotyledons</taxon>
        <taxon>Gunneridae</taxon>
        <taxon>Pentapetalae</taxon>
        <taxon>rosids</taxon>
        <taxon>fabids</taxon>
        <taxon>Fabales</taxon>
        <taxon>Fabaceae</taxon>
        <taxon>Caesalpinioideae</taxon>
        <taxon>Cassia clade</taxon>
        <taxon>Senna</taxon>
    </lineage>
</organism>
<dbReference type="InterPro" id="IPR036691">
    <property type="entry name" value="Endo/exonu/phosph_ase_sf"/>
</dbReference>
<keyword evidence="4" id="KW-1185">Reference proteome</keyword>
<evidence type="ECO:0000259" key="2">
    <source>
        <dbReference type="PROSITE" id="PS50879"/>
    </source>
</evidence>
<dbReference type="Proteomes" id="UP000634136">
    <property type="component" value="Unassembled WGS sequence"/>
</dbReference>
<dbReference type="Gene3D" id="3.30.420.10">
    <property type="entry name" value="Ribonuclease H-like superfamily/Ribonuclease H"/>
    <property type="match status" value="1"/>
</dbReference>
<protein>
    <submittedName>
        <fullName evidence="3">Ribonuclease H</fullName>
    </submittedName>
</protein>
<dbReference type="AlphaFoldDB" id="A0A835CEV7"/>